<organism evidence="6 7">
    <name type="scientific">Cutaneotrichosporon oleaginosum</name>
    <dbReference type="NCBI Taxonomy" id="879819"/>
    <lineage>
        <taxon>Eukaryota</taxon>
        <taxon>Fungi</taxon>
        <taxon>Dikarya</taxon>
        <taxon>Basidiomycota</taxon>
        <taxon>Agaricomycotina</taxon>
        <taxon>Tremellomycetes</taxon>
        <taxon>Trichosporonales</taxon>
        <taxon>Trichosporonaceae</taxon>
        <taxon>Cutaneotrichosporon</taxon>
    </lineage>
</organism>
<evidence type="ECO:0000256" key="1">
    <source>
        <dbReference type="ARBA" id="ARBA00006895"/>
    </source>
</evidence>
<feature type="region of interest" description="Disordered" evidence="3">
    <location>
        <begin position="413"/>
        <end position="459"/>
    </location>
</feature>
<dbReference type="GO" id="GO:0005681">
    <property type="term" value="C:spliceosomal complex"/>
    <property type="evidence" value="ECO:0007669"/>
    <property type="project" value="TreeGrafter"/>
</dbReference>
<proteinExistence type="inferred from homology"/>
<keyword evidence="7" id="KW-1185">Reference proteome</keyword>
<sequence length="659" mass="77536">MTGPDMQDAEAREIDTRRRRDSAARDERRERERHRDRSRDDERRERERHRDRSRDDERQRRRERERDREREERREKREQRDDDRDRDRDRRRREKDARRARRRDSRSPRRDPSTSTSTSTSATLALHYADTGKFEWHKKREKEKALGMTPEEVARRDAARRREAEAELAKLQQKRAEREVERALREEEAGRARRDADDAAMAGWVAREDAFLLEQSRRRAAIRLREQRAKAIDFLAINLRFASAGRSAASVLRQAEAEAEADDDDDEWAWVDAFEIDEPYKIFENLSLEDMTELEADIAMYRSLERAPTNLAFWDAMAVLCAHHLRGLREPARAHDAQVEDEARRIVEGLSWRRLDELEAKTRAMGAADDFWRLVLRKIEVQKAVVRLNAIHETVLKNRLELFRKRQRAEAARAQAEMADAEESDGEADLDPEWQEEEEEEEEDQVEEYDASMSPPPGGGDLPVVAAADYFAALYAARRRVSAAGYAPPVQDVADTDEANARHWRARIAAETADDDLEDMGDDVDLADGLPASYAWGDKYRPRKPRYYNRVHTGYEWTSYNKGHYDKENPPPKVVMGYRFHVFYPDLIDKSTPPTYERVRTADEDTELLVFRAGPPYEDVAFRIVRKQWDYSHRRGFRSHFDRGVLQLAFKFQRDTYRK</sequence>
<dbReference type="AlphaFoldDB" id="A0A0J0XQJ1"/>
<dbReference type="GO" id="GO:0045292">
    <property type="term" value="P:mRNA cis splicing, via spliceosome"/>
    <property type="evidence" value="ECO:0007669"/>
    <property type="project" value="TreeGrafter"/>
</dbReference>
<name>A0A0J0XQJ1_9TREE</name>
<feature type="compositionally biased region" description="Basic residues" evidence="3">
    <location>
        <begin position="89"/>
        <end position="104"/>
    </location>
</feature>
<dbReference type="STRING" id="879819.A0A0J0XQJ1"/>
<gene>
    <name evidence="6" type="ORF">CC85DRAFT_307589</name>
</gene>
<dbReference type="EMBL" id="KQ087195">
    <property type="protein sequence ID" value="KLT43358.1"/>
    <property type="molecule type" value="Genomic_DNA"/>
</dbReference>
<dbReference type="InterPro" id="IPR018816">
    <property type="entry name" value="Cactin_central"/>
</dbReference>
<evidence type="ECO:0000259" key="5">
    <source>
        <dbReference type="Pfam" id="PF10312"/>
    </source>
</evidence>
<dbReference type="Proteomes" id="UP000053611">
    <property type="component" value="Unassembled WGS sequence"/>
</dbReference>
<accession>A0A0J0XQJ1</accession>
<feature type="compositionally biased region" description="Basic and acidic residues" evidence="3">
    <location>
        <begin position="152"/>
        <end position="179"/>
    </location>
</feature>
<comment type="similarity">
    <text evidence="1">Belongs to the CACTIN family.</text>
</comment>
<dbReference type="Pfam" id="PF10312">
    <property type="entry name" value="Cactin_mid"/>
    <property type="match status" value="1"/>
</dbReference>
<evidence type="ECO:0000313" key="6">
    <source>
        <dbReference type="EMBL" id="KLT43358.1"/>
    </source>
</evidence>
<dbReference type="PANTHER" id="PTHR21737:SF4">
    <property type="entry name" value="SPLICING FACTOR CACTIN"/>
    <property type="match status" value="1"/>
</dbReference>
<dbReference type="InterPro" id="IPR019134">
    <property type="entry name" value="Cactin_C"/>
</dbReference>
<evidence type="ECO:0000256" key="3">
    <source>
        <dbReference type="SAM" id="MobiDB-lite"/>
    </source>
</evidence>
<feature type="domain" description="Splicing factor Cactin C-terminal" evidence="4">
    <location>
        <begin position="536"/>
        <end position="659"/>
    </location>
</feature>
<dbReference type="GO" id="GO:0005737">
    <property type="term" value="C:cytoplasm"/>
    <property type="evidence" value="ECO:0007669"/>
    <property type="project" value="TreeGrafter"/>
</dbReference>
<dbReference type="OrthoDB" id="265955at2759"/>
<protein>
    <recommendedName>
        <fullName evidence="2">Splicing factor Cactin</fullName>
    </recommendedName>
</protein>
<feature type="region of interest" description="Disordered" evidence="3">
    <location>
        <begin position="1"/>
        <end position="179"/>
    </location>
</feature>
<feature type="domain" description="Splicing factor cactin central" evidence="5">
    <location>
        <begin position="194"/>
        <end position="392"/>
    </location>
</feature>
<feature type="compositionally biased region" description="Basic and acidic residues" evidence="3">
    <location>
        <begin position="9"/>
        <end position="88"/>
    </location>
</feature>
<dbReference type="PANTHER" id="PTHR21737">
    <property type="entry name" value="POLYGLUTAMINE BINDING PROTEIN 1/MARVEL MEMBRANE-ASSOCIATING DOMAIN CONTAINING 3"/>
    <property type="match status" value="1"/>
</dbReference>
<evidence type="ECO:0000256" key="2">
    <source>
        <dbReference type="ARBA" id="ARBA00034534"/>
    </source>
</evidence>
<dbReference type="Pfam" id="PF09732">
    <property type="entry name" value="CactinC_cactus"/>
    <property type="match status" value="1"/>
</dbReference>
<reference evidence="6 7" key="1">
    <citation type="submission" date="2015-03" db="EMBL/GenBank/DDBJ databases">
        <title>Genomics and transcriptomics of the oil-accumulating basidiomycete yeast T. oleaginosus allow insights into substrate utilization and the diverse evolutionary trajectories of mating systems in fungi.</title>
        <authorList>
            <consortium name="DOE Joint Genome Institute"/>
            <person name="Kourist R."/>
            <person name="Kracht O."/>
            <person name="Bracharz F."/>
            <person name="Lipzen A."/>
            <person name="Nolan M."/>
            <person name="Ohm R."/>
            <person name="Grigoriev I."/>
            <person name="Sun S."/>
            <person name="Heitman J."/>
            <person name="Bruck T."/>
            <person name="Nowrousian M."/>
        </authorList>
    </citation>
    <scope>NUCLEOTIDE SEQUENCE [LARGE SCALE GENOMIC DNA]</scope>
    <source>
        <strain evidence="6 7">IBC0246</strain>
    </source>
</reference>
<dbReference type="SMART" id="SM01050">
    <property type="entry name" value="CactinC_cactus"/>
    <property type="match status" value="1"/>
</dbReference>
<evidence type="ECO:0000259" key="4">
    <source>
        <dbReference type="Pfam" id="PF09732"/>
    </source>
</evidence>
<feature type="compositionally biased region" description="Acidic residues" evidence="3">
    <location>
        <begin position="419"/>
        <end position="450"/>
    </location>
</feature>
<evidence type="ECO:0000313" key="7">
    <source>
        <dbReference type="Proteomes" id="UP000053611"/>
    </source>
</evidence>
<feature type="compositionally biased region" description="Low complexity" evidence="3">
    <location>
        <begin position="113"/>
        <end position="126"/>
    </location>
</feature>